<dbReference type="InterPro" id="IPR025164">
    <property type="entry name" value="Toastrack_DUF4097"/>
</dbReference>
<proteinExistence type="predicted"/>
<dbReference type="Pfam" id="PF13349">
    <property type="entry name" value="DUF4097"/>
    <property type="match status" value="1"/>
</dbReference>
<dbReference type="Proteomes" id="UP000706124">
    <property type="component" value="Unassembled WGS sequence"/>
</dbReference>
<evidence type="ECO:0000313" key="3">
    <source>
        <dbReference type="EMBL" id="KAG5942029.1"/>
    </source>
</evidence>
<evidence type="ECO:0000313" key="4">
    <source>
        <dbReference type="Proteomes" id="UP000706124"/>
    </source>
</evidence>
<dbReference type="EMBL" id="SRPO01000086">
    <property type="protein sequence ID" value="KAG5942029.1"/>
    <property type="molecule type" value="Genomic_DNA"/>
</dbReference>
<feature type="compositionally biased region" description="Low complexity" evidence="1">
    <location>
        <begin position="12"/>
        <end position="24"/>
    </location>
</feature>
<dbReference type="AlphaFoldDB" id="A0A9P7SJ68"/>
<reference evidence="3 4" key="1">
    <citation type="journal article" date="2020" name="bioRxiv">
        <title>Whole genome comparisons of ergot fungi reveals the divergence and evolution of species within the genus Claviceps are the result of varying mechanisms driving genome evolution and host range expansion.</title>
        <authorList>
            <person name="Wyka S.A."/>
            <person name="Mondo S.J."/>
            <person name="Liu M."/>
            <person name="Dettman J."/>
            <person name="Nalam V."/>
            <person name="Broders K.D."/>
        </authorList>
    </citation>
    <scope>NUCLEOTIDE SEQUENCE [LARGE SCALE GENOMIC DNA]</scope>
    <source>
        <strain evidence="3 4">CCC 1485</strain>
    </source>
</reference>
<sequence>MADEHHIGFDESPSGPGLRSSRSTSKLDVPDIIFDSEHTLSIEQRLTSNGRQGGRTVRVSGHLDIRSSDKHSNTGRIEIEFGSEDSTLTAATSIKKSDEQDILISTPSTVDWWERKGPEPCVTIHIIVYAPIDGDIKALALTVDSLSVSIAEGLKLNAADMTTITTTSGNVTAPSLKSNARGQIPYSLQSRQIIVQTVSGNVEGWLPLHHLLKVKSVSGNLSIDVGLESAYPNFRTNAKLMVESVSGKVIVREPYVFYAQTSKQWKMSDYKNQPPTRDYVVTIVTASGDIDAQVAITSSASIRSASGNLRLDVAVVRLPSSRGSGGSLETDIRSGTTEVLVVKSLINDVNGLQSHHQSMSGRIKVGYPERWTGKFSAAALCGTILVNGQDMRITRSSHGTPKRLEGLRGDGPTYTSSVRMNSTAGDIIFRLLADASYLK</sequence>
<feature type="domain" description="DUF4097" evidence="2">
    <location>
        <begin position="56"/>
        <end position="314"/>
    </location>
</feature>
<evidence type="ECO:0000259" key="2">
    <source>
        <dbReference type="Pfam" id="PF13349"/>
    </source>
</evidence>
<organism evidence="3 4">
    <name type="scientific">Claviceps pazoutovae</name>
    <dbReference type="NCBI Taxonomy" id="1649127"/>
    <lineage>
        <taxon>Eukaryota</taxon>
        <taxon>Fungi</taxon>
        <taxon>Dikarya</taxon>
        <taxon>Ascomycota</taxon>
        <taxon>Pezizomycotina</taxon>
        <taxon>Sordariomycetes</taxon>
        <taxon>Hypocreomycetidae</taxon>
        <taxon>Hypocreales</taxon>
        <taxon>Clavicipitaceae</taxon>
        <taxon>Claviceps</taxon>
    </lineage>
</organism>
<keyword evidence="4" id="KW-1185">Reference proteome</keyword>
<dbReference type="OrthoDB" id="3539644at2759"/>
<comment type="caution">
    <text evidence="3">The sequence shown here is derived from an EMBL/GenBank/DDBJ whole genome shotgun (WGS) entry which is preliminary data.</text>
</comment>
<gene>
    <name evidence="3" type="ORF">E4U60_007506</name>
</gene>
<accession>A0A9P7SJ68</accession>
<evidence type="ECO:0000256" key="1">
    <source>
        <dbReference type="SAM" id="MobiDB-lite"/>
    </source>
</evidence>
<feature type="region of interest" description="Disordered" evidence="1">
    <location>
        <begin position="1"/>
        <end position="24"/>
    </location>
</feature>
<name>A0A9P7SJ68_9HYPO</name>
<protein>
    <recommendedName>
        <fullName evidence="2">DUF4097 domain-containing protein</fullName>
    </recommendedName>
</protein>